<dbReference type="STRING" id="5722.A2EJC8"/>
<dbReference type="VEuPathDB" id="TrichDB:TVAGG3_0742020"/>
<dbReference type="VEuPathDB" id="TrichDB:TVAG_240810"/>
<reference evidence="6" key="2">
    <citation type="journal article" date="2007" name="Science">
        <title>Draft genome sequence of the sexually transmitted pathogen Trichomonas vaginalis.</title>
        <authorList>
            <person name="Carlton J.M."/>
            <person name="Hirt R.P."/>
            <person name="Silva J.C."/>
            <person name="Delcher A.L."/>
            <person name="Schatz M."/>
            <person name="Zhao Q."/>
            <person name="Wortman J.R."/>
            <person name="Bidwell S.L."/>
            <person name="Alsmark U.C.M."/>
            <person name="Besteiro S."/>
            <person name="Sicheritz-Ponten T."/>
            <person name="Noel C.J."/>
            <person name="Dacks J.B."/>
            <person name="Foster P.G."/>
            <person name="Simillion C."/>
            <person name="Van de Peer Y."/>
            <person name="Miranda-Saavedra D."/>
            <person name="Barton G.J."/>
            <person name="Westrop G.D."/>
            <person name="Mueller S."/>
            <person name="Dessi D."/>
            <person name="Fiori P.L."/>
            <person name="Ren Q."/>
            <person name="Paulsen I."/>
            <person name="Zhang H."/>
            <person name="Bastida-Corcuera F.D."/>
            <person name="Simoes-Barbosa A."/>
            <person name="Brown M.T."/>
            <person name="Hayes R.D."/>
            <person name="Mukherjee M."/>
            <person name="Okumura C.Y."/>
            <person name="Schneider R."/>
            <person name="Smith A.J."/>
            <person name="Vanacova S."/>
            <person name="Villalvazo M."/>
            <person name="Haas B.J."/>
            <person name="Pertea M."/>
            <person name="Feldblyum T.V."/>
            <person name="Utterback T.R."/>
            <person name="Shu C.L."/>
            <person name="Osoegawa K."/>
            <person name="de Jong P.J."/>
            <person name="Hrdy I."/>
            <person name="Horvathova L."/>
            <person name="Zubacova Z."/>
            <person name="Dolezal P."/>
            <person name="Malik S.B."/>
            <person name="Logsdon J.M. Jr."/>
            <person name="Henze K."/>
            <person name="Gupta A."/>
            <person name="Wang C.C."/>
            <person name="Dunne R.L."/>
            <person name="Upcroft J.A."/>
            <person name="Upcroft P."/>
            <person name="White O."/>
            <person name="Salzberg S.L."/>
            <person name="Tang P."/>
            <person name="Chiu C.-H."/>
            <person name="Lee Y.-S."/>
            <person name="Embley T.M."/>
            <person name="Coombs G.H."/>
            <person name="Mottram J.C."/>
            <person name="Tachezy J."/>
            <person name="Fraser-Liggett C.M."/>
            <person name="Johnson P.J."/>
        </authorList>
    </citation>
    <scope>NUCLEOTIDE SEQUENCE [LARGE SCALE GENOMIC DNA]</scope>
    <source>
        <strain evidence="6">G3</strain>
    </source>
</reference>
<dbReference type="Proteomes" id="UP000001542">
    <property type="component" value="Unassembled WGS sequence"/>
</dbReference>
<dbReference type="InParanoid" id="A2EJC8"/>
<dbReference type="PANTHER" id="PTHR10782:SF4">
    <property type="entry name" value="TONALLI, ISOFORM E"/>
    <property type="match status" value="1"/>
</dbReference>
<evidence type="ECO:0000256" key="4">
    <source>
        <dbReference type="SAM" id="MobiDB-lite"/>
    </source>
</evidence>
<evidence type="ECO:0000256" key="2">
    <source>
        <dbReference type="ARBA" id="ARBA00022771"/>
    </source>
</evidence>
<dbReference type="GO" id="GO:0061665">
    <property type="term" value="F:SUMO ligase activity"/>
    <property type="evidence" value="ECO:0000318"/>
    <property type="project" value="GO_Central"/>
</dbReference>
<dbReference type="RefSeq" id="XP_001319503.1">
    <property type="nucleotide sequence ID" value="XM_001319468.1"/>
</dbReference>
<evidence type="ECO:0000256" key="3">
    <source>
        <dbReference type="ARBA" id="ARBA00022833"/>
    </source>
</evidence>
<protein>
    <submittedName>
        <fullName evidence="6">MIZ zinc finger family protein</fullName>
    </submittedName>
</protein>
<dbReference type="AlphaFoldDB" id="A2EJC8"/>
<keyword evidence="1" id="KW-0479">Metal-binding</keyword>
<evidence type="ECO:0000256" key="1">
    <source>
        <dbReference type="ARBA" id="ARBA00022723"/>
    </source>
</evidence>
<proteinExistence type="predicted"/>
<feature type="region of interest" description="Disordered" evidence="4">
    <location>
        <begin position="1"/>
        <end position="39"/>
    </location>
</feature>
<dbReference type="Pfam" id="PF02891">
    <property type="entry name" value="zf-MIZ"/>
    <property type="match status" value="1"/>
</dbReference>
<evidence type="ECO:0000313" key="7">
    <source>
        <dbReference type="Proteomes" id="UP000001542"/>
    </source>
</evidence>
<name>A2EJC8_TRIV3</name>
<dbReference type="EMBL" id="DS113404">
    <property type="protein sequence ID" value="EAY07280.1"/>
    <property type="molecule type" value="Genomic_DNA"/>
</dbReference>
<dbReference type="KEGG" id="tva:4765168"/>
<keyword evidence="3" id="KW-0862">Zinc</keyword>
<feature type="domain" description="SP-RING-type" evidence="5">
    <location>
        <begin position="207"/>
        <end position="247"/>
    </location>
</feature>
<dbReference type="GO" id="GO:0008270">
    <property type="term" value="F:zinc ion binding"/>
    <property type="evidence" value="ECO:0007669"/>
    <property type="project" value="UniProtKB-KW"/>
</dbReference>
<dbReference type="InterPro" id="IPR013083">
    <property type="entry name" value="Znf_RING/FYVE/PHD"/>
</dbReference>
<keyword evidence="7" id="KW-1185">Reference proteome</keyword>
<reference evidence="6" key="1">
    <citation type="submission" date="2006-10" db="EMBL/GenBank/DDBJ databases">
        <authorList>
            <person name="Amadeo P."/>
            <person name="Zhao Q."/>
            <person name="Wortman J."/>
            <person name="Fraser-Liggett C."/>
            <person name="Carlton J."/>
        </authorList>
    </citation>
    <scope>NUCLEOTIDE SEQUENCE</scope>
    <source>
        <strain evidence="6">G3</strain>
    </source>
</reference>
<sequence length="295" mass="33874">MSERRKRRTQSAADVELAGQLPGTEPSPLTQRTRRKSNARQARLVAFPQQFYPGISLQNQTHMNLSQPVFNQMAFQTPPMPVYPPPQMVNNSFIFTLLQQQREIPYTLTIDKTRVGKAVLTAQQGVQNLTFSINNNIFRNAIPPIDISPYIIHGNNFLQFCTFGFPNPIFVELKLEDIQNPELLLRKVIDTFPAAPLIPHDPFTVPTQTLEYPGRGFKCQHYQCFDLKEFITRGVTQNLWDCPICRQIIPFEELRYDRDYNKQVGIFNLSDGEDATNSLFSDLSNPFDNNSLFLD</sequence>
<dbReference type="GO" id="GO:0016925">
    <property type="term" value="P:protein sumoylation"/>
    <property type="evidence" value="ECO:0000318"/>
    <property type="project" value="GO_Central"/>
</dbReference>
<dbReference type="OrthoDB" id="10263264at2759"/>
<evidence type="ECO:0000259" key="5">
    <source>
        <dbReference type="Pfam" id="PF02891"/>
    </source>
</evidence>
<accession>A2EJC8</accession>
<dbReference type="Gene3D" id="3.30.40.10">
    <property type="entry name" value="Zinc/RING finger domain, C3HC4 (zinc finger)"/>
    <property type="match status" value="1"/>
</dbReference>
<gene>
    <name evidence="6" type="ORF">TVAG_240810</name>
</gene>
<evidence type="ECO:0000313" key="6">
    <source>
        <dbReference type="EMBL" id="EAY07280.1"/>
    </source>
</evidence>
<keyword evidence="2" id="KW-0863">Zinc-finger</keyword>
<dbReference type="InterPro" id="IPR004181">
    <property type="entry name" value="Znf_MIZ"/>
</dbReference>
<dbReference type="GO" id="GO:0000785">
    <property type="term" value="C:chromatin"/>
    <property type="evidence" value="ECO:0000318"/>
    <property type="project" value="GO_Central"/>
</dbReference>
<dbReference type="PANTHER" id="PTHR10782">
    <property type="entry name" value="ZINC FINGER MIZ DOMAIN-CONTAINING PROTEIN"/>
    <property type="match status" value="1"/>
</dbReference>
<organism evidence="6 7">
    <name type="scientific">Trichomonas vaginalis (strain ATCC PRA-98 / G3)</name>
    <dbReference type="NCBI Taxonomy" id="412133"/>
    <lineage>
        <taxon>Eukaryota</taxon>
        <taxon>Metamonada</taxon>
        <taxon>Parabasalia</taxon>
        <taxon>Trichomonadida</taxon>
        <taxon>Trichomonadidae</taxon>
        <taxon>Trichomonas</taxon>
    </lineage>
</organism>